<keyword evidence="2" id="KW-1185">Reference proteome</keyword>
<protein>
    <submittedName>
        <fullName evidence="1">Uncharacterized protein</fullName>
    </submittedName>
</protein>
<comment type="caution">
    <text evidence="1">The sequence shown here is derived from an EMBL/GenBank/DDBJ whole genome shotgun (WGS) entry which is preliminary data.</text>
</comment>
<accession>A0A3M6USM2</accession>
<sequence>MVDSCSRENGVLCNVARSWLLFLHDEACYHECKAKENGIKYTCNELKVLDTERTIDTVLSPTTLLSNLEAERWFLEAARDGKPTGSIKAQPVLSLFYSRPGEDSFDLQKGES</sequence>
<dbReference type="Proteomes" id="UP000275408">
    <property type="component" value="Unassembled WGS sequence"/>
</dbReference>
<evidence type="ECO:0000313" key="2">
    <source>
        <dbReference type="Proteomes" id="UP000275408"/>
    </source>
</evidence>
<proteinExistence type="predicted"/>
<gene>
    <name evidence="1" type="ORF">pdam_00007206</name>
</gene>
<dbReference type="OrthoDB" id="2384430at2759"/>
<dbReference type="AlphaFoldDB" id="A0A3M6USM2"/>
<evidence type="ECO:0000313" key="1">
    <source>
        <dbReference type="EMBL" id="RMX56567.1"/>
    </source>
</evidence>
<dbReference type="EMBL" id="RCHS01000828">
    <property type="protein sequence ID" value="RMX56567.1"/>
    <property type="molecule type" value="Genomic_DNA"/>
</dbReference>
<organism evidence="1 2">
    <name type="scientific">Pocillopora damicornis</name>
    <name type="common">Cauliflower coral</name>
    <name type="synonym">Millepora damicornis</name>
    <dbReference type="NCBI Taxonomy" id="46731"/>
    <lineage>
        <taxon>Eukaryota</taxon>
        <taxon>Metazoa</taxon>
        <taxon>Cnidaria</taxon>
        <taxon>Anthozoa</taxon>
        <taxon>Hexacorallia</taxon>
        <taxon>Scleractinia</taxon>
        <taxon>Astrocoeniina</taxon>
        <taxon>Pocilloporidae</taxon>
        <taxon>Pocillopora</taxon>
    </lineage>
</organism>
<reference evidence="1 2" key="1">
    <citation type="journal article" date="2018" name="Sci. Rep.">
        <title>Comparative analysis of the Pocillopora damicornis genome highlights role of immune system in coral evolution.</title>
        <authorList>
            <person name="Cunning R."/>
            <person name="Bay R.A."/>
            <person name="Gillette P."/>
            <person name="Baker A.C."/>
            <person name="Traylor-Knowles N."/>
        </authorList>
    </citation>
    <scope>NUCLEOTIDE SEQUENCE [LARGE SCALE GENOMIC DNA]</scope>
    <source>
        <strain evidence="1">RSMAS</strain>
        <tissue evidence="1">Whole animal</tissue>
    </source>
</reference>
<name>A0A3M6USM2_POCDA</name>